<sequence>KTSIEDAMNISMARSYKSANRLCVNSEHFIKVPGESTYDAEMYRILVNWLRKIHGFEITGQWHLEQVCADGPSLLL</sequence>
<gene>
    <name evidence="1" type="ORF">GMARGA_LOCUS20081</name>
</gene>
<accession>A0ABN7VLG6</accession>
<feature type="non-terminal residue" evidence="1">
    <location>
        <position position="1"/>
    </location>
</feature>
<evidence type="ECO:0000313" key="1">
    <source>
        <dbReference type="EMBL" id="CAG8783632.1"/>
    </source>
</evidence>
<proteinExistence type="predicted"/>
<keyword evidence="2" id="KW-1185">Reference proteome</keyword>
<organism evidence="1 2">
    <name type="scientific">Gigaspora margarita</name>
    <dbReference type="NCBI Taxonomy" id="4874"/>
    <lineage>
        <taxon>Eukaryota</taxon>
        <taxon>Fungi</taxon>
        <taxon>Fungi incertae sedis</taxon>
        <taxon>Mucoromycota</taxon>
        <taxon>Glomeromycotina</taxon>
        <taxon>Glomeromycetes</taxon>
        <taxon>Diversisporales</taxon>
        <taxon>Gigasporaceae</taxon>
        <taxon>Gigaspora</taxon>
    </lineage>
</organism>
<comment type="caution">
    <text evidence="1">The sequence shown here is derived from an EMBL/GenBank/DDBJ whole genome shotgun (WGS) entry which is preliminary data.</text>
</comment>
<name>A0ABN7VLG6_GIGMA</name>
<protein>
    <submittedName>
        <fullName evidence="1">44447_t:CDS:1</fullName>
    </submittedName>
</protein>
<evidence type="ECO:0000313" key="2">
    <source>
        <dbReference type="Proteomes" id="UP000789901"/>
    </source>
</evidence>
<reference evidence="1 2" key="1">
    <citation type="submission" date="2021-06" db="EMBL/GenBank/DDBJ databases">
        <authorList>
            <person name="Kallberg Y."/>
            <person name="Tangrot J."/>
            <person name="Rosling A."/>
        </authorList>
    </citation>
    <scope>NUCLEOTIDE SEQUENCE [LARGE SCALE GENOMIC DNA]</scope>
    <source>
        <strain evidence="1 2">120-4 pot B 10/14</strain>
    </source>
</reference>
<dbReference type="EMBL" id="CAJVQB010017299">
    <property type="protein sequence ID" value="CAG8783632.1"/>
    <property type="molecule type" value="Genomic_DNA"/>
</dbReference>
<dbReference type="Proteomes" id="UP000789901">
    <property type="component" value="Unassembled WGS sequence"/>
</dbReference>